<dbReference type="AlphaFoldDB" id="A0A0F9QTZ0"/>
<dbReference type="EMBL" id="LAZR01003599">
    <property type="protein sequence ID" value="KKN16601.1"/>
    <property type="molecule type" value="Genomic_DNA"/>
</dbReference>
<protein>
    <recommendedName>
        <fullName evidence="2">DUF5131 family protein</fullName>
    </recommendedName>
</protein>
<organism evidence="1">
    <name type="scientific">marine sediment metagenome</name>
    <dbReference type="NCBI Taxonomy" id="412755"/>
    <lineage>
        <taxon>unclassified sequences</taxon>
        <taxon>metagenomes</taxon>
        <taxon>ecological metagenomes</taxon>
    </lineage>
</organism>
<comment type="caution">
    <text evidence="1">The sequence shown here is derived from an EMBL/GenBank/DDBJ whole genome shotgun (WGS) entry which is preliminary data.</text>
</comment>
<dbReference type="InterPro" id="IPR011101">
    <property type="entry name" value="DUF5131"/>
</dbReference>
<proteinExistence type="predicted"/>
<name>A0A0F9QTZ0_9ZZZZ</name>
<feature type="non-terminal residue" evidence="1">
    <location>
        <position position="1"/>
    </location>
</feature>
<dbReference type="Pfam" id="PF07505">
    <property type="entry name" value="DUF5131"/>
    <property type="match status" value="1"/>
</dbReference>
<accession>A0A0F9QTZ0</accession>
<reference evidence="1" key="1">
    <citation type="journal article" date="2015" name="Nature">
        <title>Complex archaea that bridge the gap between prokaryotes and eukaryotes.</title>
        <authorList>
            <person name="Spang A."/>
            <person name="Saw J.H."/>
            <person name="Jorgensen S.L."/>
            <person name="Zaremba-Niedzwiedzka K."/>
            <person name="Martijn J."/>
            <person name="Lind A.E."/>
            <person name="van Eijk R."/>
            <person name="Schleper C."/>
            <person name="Guy L."/>
            <person name="Ettema T.J."/>
        </authorList>
    </citation>
    <scope>NUCLEOTIDE SEQUENCE</scope>
</reference>
<sequence>CGYPADEPFRVTLHPDKFDAPLHWRKPRRIFVASMGDLFHPDVPFYVVWKVLWMARQCPQHTFLVCTKRPERMTKQLVAAIRLDKEAGIRLDTDVPLPNLHLGVTVEHEATVDRIGDLLDAPAAVHWISFEPLLGPVCVPELYWGQLAWIVIGCETGTKRRPCNLDWVKSLVYRARNLHIPVWVKQLDINGRVSHDPAEWPEWARLRELSQEVR</sequence>
<evidence type="ECO:0000313" key="1">
    <source>
        <dbReference type="EMBL" id="KKN16601.1"/>
    </source>
</evidence>
<evidence type="ECO:0008006" key="2">
    <source>
        <dbReference type="Google" id="ProtNLM"/>
    </source>
</evidence>
<gene>
    <name evidence="1" type="ORF">LCGC14_0974410</name>
</gene>